<proteinExistence type="inferred from homology"/>
<dbReference type="Pfam" id="PF13839">
    <property type="entry name" value="PC-Esterase"/>
    <property type="match status" value="1"/>
</dbReference>
<sequence length="420" mass="49054">MDHHHQPTKNQKHQLLYFPLIIKRELVYAISFLVVLTSSFFVFDLFCPFDPRSVFRFGFLSQILSNNKKLSNVACDYSHGRWVRDESYKNQSYTENCPFLDPGFRCVQNGRKDIEYLNWRWQPQGCGIARFNASELLERSRNGRIVFAGDSVGRNQWESFLCMLAQGVSNKSSIYEENGNPITKHKGFLSMRFSEYNLTVEYYRAPFLVFIGRPPQNSPAGIKMTLKVDHLHWFSRKWEGADVLVFNTGHWWNEDKTVKMGYYFEDGGKVNISLNVMEAFQKSLQTWKSWSENLNPERTYVFFRGYSPAHYRNGTWDAGGRCDVDRKPETKYTMLEPEPVHNQIISTVIKEMDYGDRKVQFLNITHLSQFRYDGHPSHHREPGTPVGAPQDCSHWCLPGIPDIWNEILYANLLSMGFRTK</sequence>
<evidence type="ECO:0000256" key="4">
    <source>
        <dbReference type="ARBA" id="ARBA00022968"/>
    </source>
</evidence>
<comment type="subcellular location">
    <subcellularLocation>
        <location evidence="1">Membrane</location>
        <topology evidence="1">Single-pass membrane protein</topology>
    </subcellularLocation>
</comment>
<dbReference type="PANTHER" id="PTHR32285">
    <property type="entry name" value="PROTEIN TRICHOME BIREFRINGENCE-LIKE 9-RELATED"/>
    <property type="match status" value="1"/>
</dbReference>
<protein>
    <recommendedName>
        <fullName evidence="12">Trichome birefringence-like N-terminal domain-containing protein</fullName>
    </recommendedName>
</protein>
<evidence type="ECO:0000256" key="6">
    <source>
        <dbReference type="ARBA" id="ARBA00023136"/>
    </source>
</evidence>
<accession>A0AAV1RZG4</accession>
<evidence type="ECO:0000259" key="8">
    <source>
        <dbReference type="Pfam" id="PF13839"/>
    </source>
</evidence>
<name>A0AAV1RZG4_9ROSI</name>
<evidence type="ECO:0000256" key="1">
    <source>
        <dbReference type="ARBA" id="ARBA00004167"/>
    </source>
</evidence>
<evidence type="ECO:0000256" key="3">
    <source>
        <dbReference type="ARBA" id="ARBA00022692"/>
    </source>
</evidence>
<evidence type="ECO:0000313" key="11">
    <source>
        <dbReference type="Proteomes" id="UP001314170"/>
    </source>
</evidence>
<evidence type="ECO:0000259" key="9">
    <source>
        <dbReference type="Pfam" id="PF14416"/>
    </source>
</evidence>
<organism evidence="10 11">
    <name type="scientific">Dovyalis caffra</name>
    <dbReference type="NCBI Taxonomy" id="77055"/>
    <lineage>
        <taxon>Eukaryota</taxon>
        <taxon>Viridiplantae</taxon>
        <taxon>Streptophyta</taxon>
        <taxon>Embryophyta</taxon>
        <taxon>Tracheophyta</taxon>
        <taxon>Spermatophyta</taxon>
        <taxon>Magnoliopsida</taxon>
        <taxon>eudicotyledons</taxon>
        <taxon>Gunneridae</taxon>
        <taxon>Pentapetalae</taxon>
        <taxon>rosids</taxon>
        <taxon>fabids</taxon>
        <taxon>Malpighiales</taxon>
        <taxon>Salicaceae</taxon>
        <taxon>Flacourtieae</taxon>
        <taxon>Dovyalis</taxon>
    </lineage>
</organism>
<evidence type="ECO:0008006" key="12">
    <source>
        <dbReference type="Google" id="ProtNLM"/>
    </source>
</evidence>
<dbReference type="InterPro" id="IPR029962">
    <property type="entry name" value="TBL"/>
</dbReference>
<dbReference type="InterPro" id="IPR026057">
    <property type="entry name" value="TBL_C"/>
</dbReference>
<keyword evidence="5 7" id="KW-1133">Transmembrane helix</keyword>
<dbReference type="GO" id="GO:0016020">
    <property type="term" value="C:membrane"/>
    <property type="evidence" value="ECO:0007669"/>
    <property type="project" value="UniProtKB-SubCell"/>
</dbReference>
<feature type="domain" description="Trichome birefringence-like N-terminal" evidence="9">
    <location>
        <begin position="74"/>
        <end position="126"/>
    </location>
</feature>
<feature type="domain" description="Trichome birefringence-like C-terminal" evidence="8">
    <location>
        <begin position="128"/>
        <end position="410"/>
    </location>
</feature>
<evidence type="ECO:0000256" key="5">
    <source>
        <dbReference type="ARBA" id="ARBA00022989"/>
    </source>
</evidence>
<evidence type="ECO:0000256" key="7">
    <source>
        <dbReference type="SAM" id="Phobius"/>
    </source>
</evidence>
<dbReference type="Pfam" id="PF14416">
    <property type="entry name" value="PMR5N"/>
    <property type="match status" value="1"/>
</dbReference>
<evidence type="ECO:0000313" key="10">
    <source>
        <dbReference type="EMBL" id="CAK7341921.1"/>
    </source>
</evidence>
<dbReference type="PANTHER" id="PTHR32285:SF53">
    <property type="entry name" value="PROTEIN TRICHOME BIREFRINGENCE-LIKE 9"/>
    <property type="match status" value="1"/>
</dbReference>
<comment type="similarity">
    <text evidence="2">Belongs to the PC-esterase family. TBL subfamily.</text>
</comment>
<dbReference type="AlphaFoldDB" id="A0AAV1RZG4"/>
<feature type="transmembrane region" description="Helical" evidence="7">
    <location>
        <begin position="26"/>
        <end position="46"/>
    </location>
</feature>
<gene>
    <name evidence="10" type="ORF">DCAF_LOCUS16529</name>
</gene>
<keyword evidence="11" id="KW-1185">Reference proteome</keyword>
<reference evidence="10 11" key="1">
    <citation type="submission" date="2024-01" db="EMBL/GenBank/DDBJ databases">
        <authorList>
            <person name="Waweru B."/>
        </authorList>
    </citation>
    <scope>NUCLEOTIDE SEQUENCE [LARGE SCALE GENOMIC DNA]</scope>
</reference>
<keyword evidence="3 7" id="KW-0812">Transmembrane</keyword>
<dbReference type="EMBL" id="CAWUPB010001160">
    <property type="protein sequence ID" value="CAK7341921.1"/>
    <property type="molecule type" value="Genomic_DNA"/>
</dbReference>
<keyword evidence="4" id="KW-0735">Signal-anchor</keyword>
<dbReference type="Proteomes" id="UP001314170">
    <property type="component" value="Unassembled WGS sequence"/>
</dbReference>
<evidence type="ECO:0000256" key="2">
    <source>
        <dbReference type="ARBA" id="ARBA00007727"/>
    </source>
</evidence>
<comment type="caution">
    <text evidence="10">The sequence shown here is derived from an EMBL/GenBank/DDBJ whole genome shotgun (WGS) entry which is preliminary data.</text>
</comment>
<dbReference type="GO" id="GO:0016413">
    <property type="term" value="F:O-acetyltransferase activity"/>
    <property type="evidence" value="ECO:0007669"/>
    <property type="project" value="InterPro"/>
</dbReference>
<dbReference type="GO" id="GO:0005794">
    <property type="term" value="C:Golgi apparatus"/>
    <property type="evidence" value="ECO:0007669"/>
    <property type="project" value="TreeGrafter"/>
</dbReference>
<keyword evidence="6 7" id="KW-0472">Membrane</keyword>
<dbReference type="InterPro" id="IPR025846">
    <property type="entry name" value="TBL_N"/>
</dbReference>